<dbReference type="SUPFAM" id="SSF52129">
    <property type="entry name" value="Caspase-like"/>
    <property type="match status" value="1"/>
</dbReference>
<reference evidence="5" key="1">
    <citation type="submission" date="2020-05" db="EMBL/GenBank/DDBJ databases">
        <title>Evolutionary and genomic comparisons of hybrid uninucleate and nonhybrid Rhizoctonia fungi.</title>
        <authorList>
            <person name="Li C."/>
            <person name="Chen X."/>
        </authorList>
    </citation>
    <scope>NUCLEOTIDE SEQUENCE</scope>
    <source>
        <strain evidence="5">AG-1 IA</strain>
    </source>
</reference>
<feature type="compositionally biased region" description="Polar residues" evidence="3">
    <location>
        <begin position="658"/>
        <end position="685"/>
    </location>
</feature>
<dbReference type="GO" id="GO:0004197">
    <property type="term" value="F:cysteine-type endopeptidase activity"/>
    <property type="evidence" value="ECO:0007669"/>
    <property type="project" value="InterPro"/>
</dbReference>
<sequence>MNFSETLKNLIGVKWLAESFLSNSRDPDILDIHPFKFGHEGEWYEDRRRLGLHITPEFTDAIELNNPLAWRFIDGTDELALQSVGPKFASIILSINSKNEVIFTLSHQTLAKYGLETLPAAGYDPIPPEASYVLPVLRALCRWMWYLTSIPDIRPFENLVSLEFYKLNFTGEYTDEGVPVLVPEDEDLNSDGIVDIVTSTEDYYGIKIVNRSTLDLYVYLFDFSATDLSITQKAIPILSSKQHNPTLAGNTSLTIGYGHGGQFPLMFELNEAQKNDINFFKLFVSTCPTEPESLTQGSPFEGRAAVADNKVKEIFEKRVLWDAFTIAITQRRYPRAQPATTQRFEDIPDTLPAQDDQSECYISNGHTEDSEMEDPNLFCAQLSGKMSVKEIVLLLRQHGKHPLAHGGSADVYYGILHSGTRVAIKRSRAHIPDSNDGRACLKAIAKEGYMWSKYRHPNIVEIYGIVHFRGAIALVAPWMDNGTVMEYISKRPDTNRLKLCSEIACGLYYLHQMDTMHGDLKGVNVLVSYDGVAKLHDFGTTSMKHYTLEFTGGTGTRKYTLRWAAPEVLLDEDVGTPADVYALGMTILEVITGSPPFHYINNDPAVSVAVCMGEKPRRPEAHIPQEGPYGDKLWDLLQRCWETKLQDRPSAQEAFDISFQSPKPGSQHVNKSDRISSSNIKSTPEAQETIITKPVGAKSPLHALVIGIGKYEAYSPLVAAVPDALAFKTYLTENLCLPEVQITVLLDEQAKRVNIIKALRDLARPDNGINRDDPILIYYAGHGGEVDPPPDRTINGSRIQCIIPQDTSKNTGVVPIPDFTIGVLIHRIAQEKGNNITLVLDCCHSASGTRDEMDDARFIDKACLPELPVSLDKAIIQDALSGSRDMVDPSSLRFSFESMDSHVLLAACGQGKVAFENKLEKRGYFSSALLELLWGAKIDSLTYRGCIQRLPPLRTRQPQNPVCEGRNIHRIFFNAKVQGAESSYILVKSKAGHLYLQAGLVHGITPGATYDIYASDVPGPSNPPLTTLQVDSVEPFVSRLKDVNVPNLPDFCYGCRVGYGANQALDVHITQMFIDAAEPGDAWARLFMGDEDDLVLRPVEPELASVIISVNSKKQATFTLKNQALTEHGLETLPRPSYCPIPPNAQRVVPILKALSHWSWHLCRVPESRPFRETIDFEFYKLRSVGDYTEEGNPVLIPDDNNLNVDGVVDIVANANDWYGIKIVNRSSRDLYAYLLDFSGQSLSVGKRPAHVSRLKKFTHIPEQKTTPSVGSNSSDPTLPRNVPLTIGYGSGGQDPLMFGVSEGQDIDINFFKLFVTTSPTDFQSLEQVSPFEGRTTGPDSKVMQRFGKSAQWDTFTMVIRQRRYPKESVIRPNCSRLWSTKSGPTSKH</sequence>
<dbReference type="PANTHER" id="PTHR44329">
    <property type="entry name" value="SERINE/THREONINE-PROTEIN KINASE TNNI3K-RELATED"/>
    <property type="match status" value="1"/>
</dbReference>
<evidence type="ECO:0000313" key="6">
    <source>
        <dbReference type="Proteomes" id="UP000650533"/>
    </source>
</evidence>
<dbReference type="InterPro" id="IPR011009">
    <property type="entry name" value="Kinase-like_dom_sf"/>
</dbReference>
<dbReference type="Gene3D" id="1.10.510.10">
    <property type="entry name" value="Transferase(Phosphotransferase) domain 1"/>
    <property type="match status" value="1"/>
</dbReference>
<evidence type="ECO:0000259" key="4">
    <source>
        <dbReference type="PROSITE" id="PS50011"/>
    </source>
</evidence>
<accession>A0A8H8SWU5</accession>
<dbReference type="RefSeq" id="XP_043180109.1">
    <property type="nucleotide sequence ID" value="XM_043328663.1"/>
</dbReference>
<dbReference type="SMART" id="SM00220">
    <property type="entry name" value="S_TKc"/>
    <property type="match status" value="1"/>
</dbReference>
<organism evidence="5 6">
    <name type="scientific">Rhizoctonia solani</name>
    <dbReference type="NCBI Taxonomy" id="456999"/>
    <lineage>
        <taxon>Eukaryota</taxon>
        <taxon>Fungi</taxon>
        <taxon>Dikarya</taxon>
        <taxon>Basidiomycota</taxon>
        <taxon>Agaricomycotina</taxon>
        <taxon>Agaricomycetes</taxon>
        <taxon>Cantharellales</taxon>
        <taxon>Ceratobasidiaceae</taxon>
        <taxon>Rhizoctonia</taxon>
    </lineage>
</organism>
<dbReference type="KEGG" id="rsx:RhiXN_08847"/>
<dbReference type="Gene3D" id="3.40.50.1460">
    <property type="match status" value="1"/>
</dbReference>
<dbReference type="PROSITE" id="PS50011">
    <property type="entry name" value="PROTEIN_KINASE_DOM"/>
    <property type="match status" value="1"/>
</dbReference>
<dbReference type="InterPro" id="IPR029030">
    <property type="entry name" value="Caspase-like_dom_sf"/>
</dbReference>
<evidence type="ECO:0000256" key="1">
    <source>
        <dbReference type="ARBA" id="ARBA00022703"/>
    </source>
</evidence>
<dbReference type="Pfam" id="PF00069">
    <property type="entry name" value="Pkinase"/>
    <property type="match status" value="1"/>
</dbReference>
<dbReference type="EMBL" id="CP059662">
    <property type="protein sequence ID" value="QRW19872.1"/>
    <property type="molecule type" value="Genomic_DNA"/>
</dbReference>
<dbReference type="InterPro" id="IPR011600">
    <property type="entry name" value="Pept_C14_caspase"/>
</dbReference>
<evidence type="ECO:0000313" key="5">
    <source>
        <dbReference type="EMBL" id="QRW19872.1"/>
    </source>
</evidence>
<dbReference type="PANTHER" id="PTHR44329:SF214">
    <property type="entry name" value="PROTEIN KINASE DOMAIN-CONTAINING PROTEIN"/>
    <property type="match status" value="1"/>
</dbReference>
<proteinExistence type="predicted"/>
<dbReference type="GO" id="GO:0005524">
    <property type="term" value="F:ATP binding"/>
    <property type="evidence" value="ECO:0007669"/>
    <property type="project" value="InterPro"/>
</dbReference>
<keyword evidence="2" id="KW-0378">Hydrolase</keyword>
<dbReference type="GO" id="GO:0004674">
    <property type="term" value="F:protein serine/threonine kinase activity"/>
    <property type="evidence" value="ECO:0007669"/>
    <property type="project" value="TreeGrafter"/>
</dbReference>
<name>A0A8H8SWU5_9AGAM</name>
<keyword evidence="2" id="KW-0788">Thiol protease</keyword>
<feature type="region of interest" description="Disordered" evidence="3">
    <location>
        <begin position="657"/>
        <end position="685"/>
    </location>
</feature>
<dbReference type="Pfam" id="PF00656">
    <property type="entry name" value="Peptidase_C14"/>
    <property type="match status" value="1"/>
</dbReference>
<dbReference type="InterPro" id="IPR000719">
    <property type="entry name" value="Prot_kinase_dom"/>
</dbReference>
<dbReference type="GO" id="GO:0006915">
    <property type="term" value="P:apoptotic process"/>
    <property type="evidence" value="ECO:0007669"/>
    <property type="project" value="UniProtKB-KW"/>
</dbReference>
<protein>
    <submittedName>
        <fullName evidence="5">Mycorrhiza-upregulated peptidase C14</fullName>
    </submittedName>
</protein>
<keyword evidence="2" id="KW-0645">Protease</keyword>
<gene>
    <name evidence="5" type="ORF">RhiXN_08847</name>
</gene>
<keyword evidence="1" id="KW-0053">Apoptosis</keyword>
<dbReference type="InterPro" id="IPR051681">
    <property type="entry name" value="Ser/Thr_Kinases-Pseudokinases"/>
</dbReference>
<feature type="domain" description="Protein kinase" evidence="4">
    <location>
        <begin position="397"/>
        <end position="660"/>
    </location>
</feature>
<dbReference type="GeneID" id="67031126"/>
<dbReference type="Proteomes" id="UP000650533">
    <property type="component" value="Chromosome 5"/>
</dbReference>
<dbReference type="GO" id="GO:0006508">
    <property type="term" value="P:proteolysis"/>
    <property type="evidence" value="ECO:0007669"/>
    <property type="project" value="InterPro"/>
</dbReference>
<evidence type="ECO:0000256" key="3">
    <source>
        <dbReference type="SAM" id="MobiDB-lite"/>
    </source>
</evidence>
<dbReference type="SUPFAM" id="SSF56112">
    <property type="entry name" value="Protein kinase-like (PK-like)"/>
    <property type="match status" value="1"/>
</dbReference>
<evidence type="ECO:0000256" key="2">
    <source>
        <dbReference type="ARBA" id="ARBA00022807"/>
    </source>
</evidence>